<dbReference type="Proteomes" id="UP000823123">
    <property type="component" value="Unassembled WGS sequence"/>
</dbReference>
<evidence type="ECO:0000313" key="2">
    <source>
        <dbReference type="EMBL" id="MBK1467941.1"/>
    </source>
</evidence>
<gene>
    <name evidence="2" type="ORF">IBJ83_01240</name>
</gene>
<sequence length="116" mass="13635">MTKKFKILLITFSLLVGSMFSANTNALEIEANFNGEMLESSSVDAISSSTIIKYSDHLKLEEKKFWKTEYRNRTPYGGYLYYVRTKEINGRKYALYSGKLYRNATRPFRKKFMEVR</sequence>
<dbReference type="RefSeq" id="WP_201275025.1">
    <property type="nucleotide sequence ID" value="NZ_JACVDA010000003.1"/>
</dbReference>
<accession>A0ABS1C776</accession>
<keyword evidence="3" id="KW-1185">Reference proteome</keyword>
<reference evidence="2 3" key="1">
    <citation type="submission" date="2020-09" db="EMBL/GenBank/DDBJ databases">
        <title>Parvimonas S3374 sp. nov.</title>
        <authorList>
            <person name="Buhl M."/>
        </authorList>
    </citation>
    <scope>NUCLEOTIDE SEQUENCE [LARGE SCALE GENOMIC DNA]</scope>
    <source>
        <strain evidence="2 3">S3374</strain>
    </source>
</reference>
<dbReference type="EMBL" id="JACVDA010000003">
    <property type="protein sequence ID" value="MBK1467941.1"/>
    <property type="molecule type" value="Genomic_DNA"/>
</dbReference>
<feature type="signal peptide" evidence="1">
    <location>
        <begin position="1"/>
        <end position="21"/>
    </location>
</feature>
<proteinExistence type="predicted"/>
<organism evidence="2 3">
    <name type="scientific">Parvimonas parva</name>
    <dbReference type="NCBI Taxonomy" id="2769485"/>
    <lineage>
        <taxon>Bacteria</taxon>
        <taxon>Bacillati</taxon>
        <taxon>Bacillota</taxon>
        <taxon>Tissierellia</taxon>
        <taxon>Tissierellales</taxon>
        <taxon>Peptoniphilaceae</taxon>
        <taxon>Parvimonas</taxon>
    </lineage>
</organism>
<feature type="chain" id="PRO_5046423952" evidence="1">
    <location>
        <begin position="22"/>
        <end position="116"/>
    </location>
</feature>
<evidence type="ECO:0000313" key="3">
    <source>
        <dbReference type="Proteomes" id="UP000823123"/>
    </source>
</evidence>
<evidence type="ECO:0000256" key="1">
    <source>
        <dbReference type="SAM" id="SignalP"/>
    </source>
</evidence>
<protein>
    <submittedName>
        <fullName evidence="2">Uncharacterized protein</fullName>
    </submittedName>
</protein>
<comment type="caution">
    <text evidence="2">The sequence shown here is derived from an EMBL/GenBank/DDBJ whole genome shotgun (WGS) entry which is preliminary data.</text>
</comment>
<name>A0ABS1C776_9FIRM</name>
<keyword evidence="1" id="KW-0732">Signal</keyword>